<evidence type="ECO:0000313" key="1">
    <source>
        <dbReference type="EMBL" id="GAA4209162.1"/>
    </source>
</evidence>
<protein>
    <submittedName>
        <fullName evidence="1">Uncharacterized protein</fullName>
    </submittedName>
</protein>
<organism evidence="1 2">
    <name type="scientific">Streptosporangium oxazolinicum</name>
    <dbReference type="NCBI Taxonomy" id="909287"/>
    <lineage>
        <taxon>Bacteria</taxon>
        <taxon>Bacillati</taxon>
        <taxon>Actinomycetota</taxon>
        <taxon>Actinomycetes</taxon>
        <taxon>Streptosporangiales</taxon>
        <taxon>Streptosporangiaceae</taxon>
        <taxon>Streptosporangium</taxon>
    </lineage>
</organism>
<sequence>MPTITADQAIAALAALGVSQADDAEKPSTAFLVGSLLALVEGAFWQDLNRSDLLDAHVGYMAVVSALASSEEGAARGWAVLLNDRINRTAIEVQEATEGNGRAFIEVAGPAMLVAANLLNVLNHHALTQELMAETIATADHNLKVARRNLGALRGSLRGDGFDLPS</sequence>
<proteinExistence type="predicted"/>
<dbReference type="Proteomes" id="UP001501251">
    <property type="component" value="Unassembled WGS sequence"/>
</dbReference>
<keyword evidence="2" id="KW-1185">Reference proteome</keyword>
<evidence type="ECO:0000313" key="2">
    <source>
        <dbReference type="Proteomes" id="UP001501251"/>
    </source>
</evidence>
<dbReference type="EMBL" id="BAABAQ010000020">
    <property type="protein sequence ID" value="GAA4209162.1"/>
    <property type="molecule type" value="Genomic_DNA"/>
</dbReference>
<accession>A0ABP8BKH2</accession>
<comment type="caution">
    <text evidence="1">The sequence shown here is derived from an EMBL/GenBank/DDBJ whole genome shotgun (WGS) entry which is preliminary data.</text>
</comment>
<gene>
    <name evidence="1" type="ORF">GCM10022252_75270</name>
</gene>
<name>A0ABP8BKH2_9ACTN</name>
<reference evidence="2" key="1">
    <citation type="journal article" date="2019" name="Int. J. Syst. Evol. Microbiol.">
        <title>The Global Catalogue of Microorganisms (GCM) 10K type strain sequencing project: providing services to taxonomists for standard genome sequencing and annotation.</title>
        <authorList>
            <consortium name="The Broad Institute Genomics Platform"/>
            <consortium name="The Broad Institute Genome Sequencing Center for Infectious Disease"/>
            <person name="Wu L."/>
            <person name="Ma J."/>
        </authorList>
    </citation>
    <scope>NUCLEOTIDE SEQUENCE [LARGE SCALE GENOMIC DNA]</scope>
    <source>
        <strain evidence="2">JCM 17388</strain>
    </source>
</reference>
<dbReference type="RefSeq" id="WP_344923101.1">
    <property type="nucleotide sequence ID" value="NZ_BAABAQ010000020.1"/>
</dbReference>